<evidence type="ECO:0000313" key="7">
    <source>
        <dbReference type="Proteomes" id="UP000578352"/>
    </source>
</evidence>
<comment type="subcellular location">
    <subcellularLocation>
        <location evidence="1">Membrane</location>
        <topology evidence="1">Multi-pass membrane protein</topology>
    </subcellularLocation>
</comment>
<evidence type="ECO:0000256" key="1">
    <source>
        <dbReference type="ARBA" id="ARBA00004141"/>
    </source>
</evidence>
<accession>A0A853CSR4</accession>
<dbReference type="InterPro" id="IPR003339">
    <property type="entry name" value="ABC/ECF_trnsptr_transmembrane"/>
</dbReference>
<evidence type="ECO:0000256" key="3">
    <source>
        <dbReference type="ARBA" id="ARBA00022989"/>
    </source>
</evidence>
<dbReference type="AlphaFoldDB" id="A0A853CSR4"/>
<proteinExistence type="predicted"/>
<keyword evidence="2 5" id="KW-0812">Transmembrane</keyword>
<dbReference type="Proteomes" id="UP000578352">
    <property type="component" value="Unassembled WGS sequence"/>
</dbReference>
<dbReference type="GO" id="GO:0005886">
    <property type="term" value="C:plasma membrane"/>
    <property type="evidence" value="ECO:0007669"/>
    <property type="project" value="UniProtKB-ARBA"/>
</dbReference>
<feature type="transmembrane region" description="Helical" evidence="5">
    <location>
        <begin position="101"/>
        <end position="121"/>
    </location>
</feature>
<dbReference type="PANTHER" id="PTHR33514:SF13">
    <property type="entry name" value="PROTEIN ABCI12, CHLOROPLASTIC"/>
    <property type="match status" value="1"/>
</dbReference>
<evidence type="ECO:0000256" key="2">
    <source>
        <dbReference type="ARBA" id="ARBA00022692"/>
    </source>
</evidence>
<evidence type="ECO:0000256" key="4">
    <source>
        <dbReference type="ARBA" id="ARBA00023136"/>
    </source>
</evidence>
<dbReference type="RefSeq" id="WP_179604941.1">
    <property type="nucleotide sequence ID" value="NZ_BAABEH010000001.1"/>
</dbReference>
<reference evidence="6 7" key="1">
    <citation type="submission" date="2020-07" db="EMBL/GenBank/DDBJ databases">
        <title>Sequencing the genomes of 1000 actinobacteria strains.</title>
        <authorList>
            <person name="Klenk H.-P."/>
        </authorList>
    </citation>
    <scope>NUCLEOTIDE SEQUENCE [LARGE SCALE GENOMIC DNA]</scope>
    <source>
        <strain evidence="6 7">DSM 15165</strain>
    </source>
</reference>
<dbReference type="PANTHER" id="PTHR33514">
    <property type="entry name" value="PROTEIN ABCI12, CHLOROPLASTIC"/>
    <property type="match status" value="1"/>
</dbReference>
<evidence type="ECO:0000256" key="5">
    <source>
        <dbReference type="SAM" id="Phobius"/>
    </source>
</evidence>
<evidence type="ECO:0000313" key="6">
    <source>
        <dbReference type="EMBL" id="NYJ22953.1"/>
    </source>
</evidence>
<dbReference type="EMBL" id="JACCFL010000001">
    <property type="protein sequence ID" value="NYJ22953.1"/>
    <property type="molecule type" value="Genomic_DNA"/>
</dbReference>
<sequence length="203" mass="21046">MLTLYRPGTGPLHRMPAGPKLLLVLAAVLAVSLLPSTWAAAGIAAALPVVAYALAGLGDGMLGLRELARQVLAVRWVIVITLGGQLLFLGPEPAVANTARVTSAVVLAALLVLTTRVTNLLDAVERGLRPLAALRVDPARAALLLTVTLSTVPVLAGLARDVRDAQRARGARAGLRAFAVPFLVVAFKHADELGDALTARGVR</sequence>
<comment type="caution">
    <text evidence="6">The sequence shown here is derived from an EMBL/GenBank/DDBJ whole genome shotgun (WGS) entry which is preliminary data.</text>
</comment>
<dbReference type="CDD" id="cd16914">
    <property type="entry name" value="EcfT"/>
    <property type="match status" value="1"/>
</dbReference>
<feature type="transmembrane region" description="Helical" evidence="5">
    <location>
        <begin position="70"/>
        <end position="89"/>
    </location>
</feature>
<keyword evidence="4 5" id="KW-0472">Membrane</keyword>
<name>A0A853CSR4_9MICO</name>
<gene>
    <name evidence="6" type="ORF">HNR13_001240</name>
</gene>
<dbReference type="Pfam" id="PF02361">
    <property type="entry name" value="CbiQ"/>
    <property type="match status" value="1"/>
</dbReference>
<keyword evidence="3 5" id="KW-1133">Transmembrane helix</keyword>
<organism evidence="6 7">
    <name type="scientific">Leifsonia shinshuensis</name>
    <dbReference type="NCBI Taxonomy" id="150026"/>
    <lineage>
        <taxon>Bacteria</taxon>
        <taxon>Bacillati</taxon>
        <taxon>Actinomycetota</taxon>
        <taxon>Actinomycetes</taxon>
        <taxon>Micrococcales</taxon>
        <taxon>Microbacteriaceae</taxon>
        <taxon>Leifsonia</taxon>
    </lineage>
</organism>
<protein>
    <submittedName>
        <fullName evidence="6">Biotin transport system permease protein</fullName>
    </submittedName>
</protein>